<dbReference type="Pfam" id="PF00709">
    <property type="entry name" value="Adenylsucc_synt"/>
    <property type="match status" value="2"/>
</dbReference>
<keyword evidence="9 10" id="KW-0342">GTP-binding</keyword>
<dbReference type="HAMAP" id="MF_00011">
    <property type="entry name" value="Adenylosucc_synth"/>
    <property type="match status" value="1"/>
</dbReference>
<evidence type="ECO:0000256" key="3">
    <source>
        <dbReference type="ARBA" id="ARBA00022490"/>
    </source>
</evidence>
<feature type="binding site" evidence="10">
    <location>
        <position position="334"/>
    </location>
    <ligand>
        <name>GTP</name>
        <dbReference type="ChEBI" id="CHEBI:37565"/>
    </ligand>
</feature>
<evidence type="ECO:0000256" key="8">
    <source>
        <dbReference type="ARBA" id="ARBA00022842"/>
    </source>
</evidence>
<feature type="binding site" evidence="10">
    <location>
        <position position="12"/>
    </location>
    <ligand>
        <name>Mg(2+)</name>
        <dbReference type="ChEBI" id="CHEBI:18420"/>
    </ligand>
</feature>
<dbReference type="GO" id="GO:0004019">
    <property type="term" value="F:adenylosuccinate synthase activity"/>
    <property type="evidence" value="ECO:0007669"/>
    <property type="project" value="UniProtKB-UniRule"/>
</dbReference>
<dbReference type="InterPro" id="IPR033128">
    <property type="entry name" value="Adenylosuccin_syn_Lys_AS"/>
</dbReference>
<keyword evidence="8 10" id="KW-0460">Magnesium</keyword>
<dbReference type="GO" id="GO:0005737">
    <property type="term" value="C:cytoplasm"/>
    <property type="evidence" value="ECO:0007669"/>
    <property type="project" value="UniProtKB-SubCell"/>
</dbReference>
<dbReference type="EC" id="6.3.4.4" evidence="10 12"/>
<comment type="subcellular location">
    <subcellularLocation>
        <location evidence="10">Cytoplasm</location>
    </subcellularLocation>
</comment>
<evidence type="ECO:0000256" key="6">
    <source>
        <dbReference type="ARBA" id="ARBA00022741"/>
    </source>
</evidence>
<gene>
    <name evidence="13" type="ORF">LLEC1_02394</name>
</gene>
<proteinExistence type="inferred from homology"/>
<comment type="pathway">
    <text evidence="10 12">Purine metabolism; AMP biosynthesis via de novo pathway; AMP from IMP: step 1/2.</text>
</comment>
<dbReference type="NCBIfam" id="TIGR00184">
    <property type="entry name" value="purA"/>
    <property type="match status" value="1"/>
</dbReference>
<feature type="active site" evidence="11">
    <location>
        <position position="171"/>
    </location>
</feature>
<feature type="binding site" evidence="10">
    <location>
        <begin position="360"/>
        <end position="362"/>
    </location>
    <ligand>
        <name>GTP</name>
        <dbReference type="ChEBI" id="CHEBI:37565"/>
    </ligand>
</feature>
<keyword evidence="5 10" id="KW-0479">Metal-binding</keyword>
<dbReference type="CDD" id="cd03108">
    <property type="entry name" value="AdSS"/>
    <property type="match status" value="1"/>
</dbReference>
<accession>A0A179I8Y9</accession>
<dbReference type="GO" id="GO:0000287">
    <property type="term" value="F:magnesium ion binding"/>
    <property type="evidence" value="ECO:0007669"/>
    <property type="project" value="UniProtKB-UniRule"/>
</dbReference>
<dbReference type="GO" id="GO:0046040">
    <property type="term" value="P:IMP metabolic process"/>
    <property type="evidence" value="ECO:0007669"/>
    <property type="project" value="TreeGrafter"/>
</dbReference>
<keyword evidence="4 10" id="KW-0436">Ligase</keyword>
<dbReference type="Gene3D" id="3.90.170.10">
    <property type="entry name" value="Adenylosuccinate Synthetase, subunit A, domain 3"/>
    <property type="match status" value="1"/>
</dbReference>
<keyword evidence="7 10" id="KW-0658">Purine biosynthesis</keyword>
<reference evidence="13 14" key="1">
    <citation type="submission" date="2016-03" db="EMBL/GenBank/DDBJ databases">
        <title>Fine-scale spatial genetic structure of a fungal parasite of coffee scale insects.</title>
        <authorList>
            <person name="Jackson D."/>
            <person name="Zemenick K.A."/>
            <person name="Malloure B."/>
            <person name="Quandt C.A."/>
            <person name="James T.Y."/>
        </authorList>
    </citation>
    <scope>NUCLEOTIDE SEQUENCE [LARGE SCALE GENOMIC DNA]</scope>
    <source>
        <strain evidence="13 14">UM487</strain>
    </source>
</reference>
<dbReference type="NCBIfam" id="NF002223">
    <property type="entry name" value="PRK01117.1"/>
    <property type="match status" value="1"/>
</dbReference>
<dbReference type="AlphaFoldDB" id="A0A179I8Y9"/>
<feature type="binding site" evidence="10">
    <location>
        <position position="160"/>
    </location>
    <ligand>
        <name>IMP</name>
        <dbReference type="ChEBI" id="CHEBI:58053"/>
    </ligand>
</feature>
<dbReference type="EMBL" id="LUKN01002391">
    <property type="protein sequence ID" value="OAQ99147.1"/>
    <property type="molecule type" value="Genomic_DNA"/>
</dbReference>
<evidence type="ECO:0000256" key="4">
    <source>
        <dbReference type="ARBA" id="ARBA00022598"/>
    </source>
</evidence>
<evidence type="ECO:0000256" key="7">
    <source>
        <dbReference type="ARBA" id="ARBA00022755"/>
    </source>
</evidence>
<dbReference type="FunFam" id="1.10.300.10:FF:000001">
    <property type="entry name" value="Adenylosuccinate synthetase"/>
    <property type="match status" value="1"/>
</dbReference>
<dbReference type="InterPro" id="IPR018220">
    <property type="entry name" value="Adenylosuccin_syn_GTP-bd"/>
</dbReference>
<feature type="binding site" evidence="10">
    <location>
        <position position="39"/>
    </location>
    <ligand>
        <name>Mg(2+)</name>
        <dbReference type="ChEBI" id="CHEBI:18420"/>
    </ligand>
</feature>
<organism evidence="13 14">
    <name type="scientific">Cordyceps confragosa</name>
    <name type="common">Lecanicillium lecanii</name>
    <dbReference type="NCBI Taxonomy" id="2714763"/>
    <lineage>
        <taxon>Eukaryota</taxon>
        <taxon>Fungi</taxon>
        <taxon>Dikarya</taxon>
        <taxon>Ascomycota</taxon>
        <taxon>Pezizomycotina</taxon>
        <taxon>Sordariomycetes</taxon>
        <taxon>Hypocreomycetidae</taxon>
        <taxon>Hypocreales</taxon>
        <taxon>Cordycipitaceae</taxon>
        <taxon>Akanthomyces</taxon>
    </lineage>
</organism>
<evidence type="ECO:0000256" key="11">
    <source>
        <dbReference type="PROSITE-ProRule" id="PRU10134"/>
    </source>
</evidence>
<dbReference type="SUPFAM" id="SSF52540">
    <property type="entry name" value="P-loop containing nucleoside triphosphate hydrolases"/>
    <property type="match status" value="2"/>
</dbReference>
<evidence type="ECO:0000313" key="14">
    <source>
        <dbReference type="Proteomes" id="UP000243081"/>
    </source>
</evidence>
<dbReference type="PANTHER" id="PTHR11846">
    <property type="entry name" value="ADENYLOSUCCINATE SYNTHETASE"/>
    <property type="match status" value="1"/>
</dbReference>
<dbReference type="Gene3D" id="1.10.300.10">
    <property type="entry name" value="Adenylosuccinate Synthetase, subunit A, domain 2"/>
    <property type="match status" value="1"/>
</dbReference>
<dbReference type="PROSITE" id="PS00513">
    <property type="entry name" value="ADENYLOSUCCIN_SYN_2"/>
    <property type="match status" value="1"/>
</dbReference>
<feature type="active site" description="Proton acceptor" evidence="10">
    <location>
        <position position="12"/>
    </location>
</feature>
<comment type="function">
    <text evidence="12">Plays an important role in the de novo pathway of purine nucleotide biosynthesis.</text>
</comment>
<feature type="binding site" evidence="10">
    <location>
        <begin position="11"/>
        <end position="17"/>
    </location>
    <ligand>
        <name>GTP</name>
        <dbReference type="ChEBI" id="CHEBI:37565"/>
    </ligand>
</feature>
<dbReference type="GO" id="GO:0005525">
    <property type="term" value="F:GTP binding"/>
    <property type="evidence" value="ECO:0007669"/>
    <property type="project" value="UniProtKB-UniRule"/>
</dbReference>
<dbReference type="FunFam" id="3.90.170.10:FF:000001">
    <property type="entry name" value="Adenylosuccinate synthetase"/>
    <property type="match status" value="1"/>
</dbReference>
<comment type="caution">
    <text evidence="10">Lacks conserved residue(s) required for the propagation of feature annotation.</text>
</comment>
<feature type="binding site" evidence="10">
    <location>
        <position position="268"/>
    </location>
    <ligand>
        <name>IMP</name>
        <dbReference type="ChEBI" id="CHEBI:58053"/>
    </ligand>
</feature>
<dbReference type="InterPro" id="IPR042111">
    <property type="entry name" value="Adenylosuccinate_synth_dom3"/>
</dbReference>
<evidence type="ECO:0000313" key="13">
    <source>
        <dbReference type="EMBL" id="OAQ99147.1"/>
    </source>
</evidence>
<evidence type="ECO:0000256" key="1">
    <source>
        <dbReference type="ARBA" id="ARBA00003779"/>
    </source>
</evidence>
<feature type="binding site" evidence="10">
    <location>
        <begin position="12"/>
        <end position="15"/>
    </location>
    <ligand>
        <name>IMP</name>
        <dbReference type="ChEBI" id="CHEBI:58053"/>
    </ligand>
</feature>
<comment type="catalytic activity">
    <reaction evidence="10 12">
        <text>IMP + L-aspartate + GTP = N(6)-(1,2-dicarboxyethyl)-AMP + GDP + phosphate + 2 H(+)</text>
        <dbReference type="Rhea" id="RHEA:15753"/>
        <dbReference type="ChEBI" id="CHEBI:15378"/>
        <dbReference type="ChEBI" id="CHEBI:29991"/>
        <dbReference type="ChEBI" id="CHEBI:37565"/>
        <dbReference type="ChEBI" id="CHEBI:43474"/>
        <dbReference type="ChEBI" id="CHEBI:57567"/>
        <dbReference type="ChEBI" id="CHEBI:58053"/>
        <dbReference type="ChEBI" id="CHEBI:58189"/>
        <dbReference type="EC" id="6.3.4.4"/>
    </reaction>
</comment>
<name>A0A179I8Y9_CORDF</name>
<keyword evidence="14" id="KW-1185">Reference proteome</keyword>
<comment type="function">
    <text evidence="1">Plays an important role in the de novo pathway and in the salvage pathway of purine nucleotide biosynthesis. Catalyzes the first committed step in the biosynthesis of AMP from IMP.</text>
</comment>
<comment type="function">
    <text evidence="10">Plays an important role in the de novo pathway and in the salvage pathway of purine nucleotide biosynthesis. Catalyzes the first commited step in the biosynthesis of AMP from IMP.</text>
</comment>
<dbReference type="UniPathway" id="UPA00075">
    <property type="reaction ID" value="UER00335"/>
</dbReference>
<sequence length="455" mass="50614">MATIILGSQWGDEGKGKISDILCGEADLCGRAQGGHNAGQHASPIQSSKLQLAATPMDFLLMVDTQCEWSILRKLLTAQCSFHLLPSGLISQRCTNLIGSGVVFNVNAFFSELQALEDKGLKGVRERIFVSDRAQINLELHARVDGLEEAELGTRKVGTTGRGIGPSYSTKASRNGIRIHDIFNEARFEEKLRILAAGYKKRFGDLLEYDVEDELKKFKEWREKLAPYCVDAVTFMKAAQDDPSKKILIEGANALMLDVDYGTYPYVTSSNTGLGGAITGLALNPTKIKEVIGVVKAYTTRVGAGIFKTEDLGEAGTKLQEIGREWGVSTGRRRRCGWLDLAVLKYSCAVNHYTALNLTKLDILDTFPVIQVAVAYKDPETGDVIDYFPADLEYLEKCEVVYEEFKGWQTSITSVKKYEDLPKEAKEYIEYIERFLSVPIKWIGTGPNRDDMIYR</sequence>
<protein>
    <recommendedName>
        <fullName evidence="10 12">Adenylosuccinate synthetase</fullName>
        <shortName evidence="10">AMPSase</shortName>
        <shortName evidence="10">AdSS</shortName>
        <ecNumber evidence="10 12">6.3.4.4</ecNumber>
    </recommendedName>
    <alternativeName>
        <fullName evidence="10">IMP--aspartate ligase</fullName>
    </alternativeName>
</protein>
<comment type="caution">
    <text evidence="13">The sequence shown here is derived from an EMBL/GenBank/DDBJ whole genome shotgun (WGS) entry which is preliminary data.</text>
</comment>
<dbReference type="InterPro" id="IPR042109">
    <property type="entry name" value="Adenylosuccinate_synth_dom1"/>
</dbReference>
<dbReference type="GO" id="GO:0044208">
    <property type="term" value="P:'de novo' AMP biosynthetic process"/>
    <property type="evidence" value="ECO:0007669"/>
    <property type="project" value="UniProtKB-UniRule"/>
</dbReference>
<evidence type="ECO:0000256" key="12">
    <source>
        <dbReference type="RuleBase" id="RU000520"/>
    </source>
</evidence>
<evidence type="ECO:0000256" key="9">
    <source>
        <dbReference type="ARBA" id="ARBA00023134"/>
    </source>
</evidence>
<feature type="binding site" evidence="10">
    <location>
        <position position="174"/>
    </location>
    <ligand>
        <name>IMP</name>
        <dbReference type="ChEBI" id="CHEBI:58053"/>
        <note>ligand shared between dimeric partners</note>
    </ligand>
</feature>
<dbReference type="PROSITE" id="PS01266">
    <property type="entry name" value="ADENYLOSUCCIN_SYN_1"/>
    <property type="match status" value="1"/>
</dbReference>
<evidence type="ECO:0000256" key="10">
    <source>
        <dbReference type="HAMAP-Rule" id="MF_03125"/>
    </source>
</evidence>
<keyword evidence="3 10" id="KW-0963">Cytoplasm</keyword>
<dbReference type="InterPro" id="IPR027417">
    <property type="entry name" value="P-loop_NTPase"/>
</dbReference>
<dbReference type="Proteomes" id="UP000243081">
    <property type="component" value="Unassembled WGS sequence"/>
</dbReference>
<feature type="binding site" evidence="10">
    <location>
        <begin position="328"/>
        <end position="334"/>
    </location>
    <ligand>
        <name>substrate</name>
    </ligand>
</feature>
<dbReference type="InterPro" id="IPR001114">
    <property type="entry name" value="Adenylosuccinate_synthetase"/>
</dbReference>
<feature type="binding site" evidence="10">
    <location>
        <position position="332"/>
    </location>
    <ligand>
        <name>IMP</name>
        <dbReference type="ChEBI" id="CHEBI:58053"/>
    </ligand>
</feature>
<feature type="binding site" evidence="10">
    <location>
        <position position="253"/>
    </location>
    <ligand>
        <name>IMP</name>
        <dbReference type="ChEBI" id="CHEBI:58053"/>
    </ligand>
</feature>
<dbReference type="SMART" id="SM00788">
    <property type="entry name" value="Adenylsucc_synt"/>
    <property type="match status" value="1"/>
</dbReference>
<evidence type="ECO:0000256" key="5">
    <source>
        <dbReference type="ARBA" id="ARBA00022723"/>
    </source>
</evidence>
<comment type="subunit">
    <text evidence="2 10">Homodimer.</text>
</comment>
<dbReference type="Gene3D" id="3.40.440.10">
    <property type="entry name" value="Adenylosuccinate Synthetase, subunit A, domain 1"/>
    <property type="match status" value="2"/>
</dbReference>
<feature type="binding site" evidence="10">
    <location>
        <begin position="444"/>
        <end position="446"/>
    </location>
    <ligand>
        <name>GTP</name>
        <dbReference type="ChEBI" id="CHEBI:37565"/>
    </ligand>
</feature>
<keyword evidence="6 10" id="KW-0547">Nucleotide-binding</keyword>
<comment type="cofactor">
    <cofactor evidence="10">
        <name>Mg(2+)</name>
        <dbReference type="ChEBI" id="CHEBI:18420"/>
    </cofactor>
    <text evidence="10">Binds 1 Mg(2+) ion per subunit.</text>
</comment>
<dbReference type="OMA" id="FHHAKPI"/>
<dbReference type="OrthoDB" id="10265645at2759"/>
<dbReference type="PANTHER" id="PTHR11846:SF0">
    <property type="entry name" value="ADENYLOSUCCINATE SYNTHETASE"/>
    <property type="match status" value="1"/>
</dbReference>
<dbReference type="InterPro" id="IPR042110">
    <property type="entry name" value="Adenylosuccinate_synth_dom2"/>
</dbReference>
<evidence type="ECO:0000256" key="2">
    <source>
        <dbReference type="ARBA" id="ARBA00011738"/>
    </source>
</evidence>
<comment type="similarity">
    <text evidence="10 12">Belongs to the adenylosuccinate synthetase family.</text>
</comment>